<evidence type="ECO:0000256" key="8">
    <source>
        <dbReference type="ARBA" id="ARBA00023237"/>
    </source>
</evidence>
<dbReference type="InterPro" id="IPR000531">
    <property type="entry name" value="Beta-barrel_TonB"/>
</dbReference>
<dbReference type="InterPro" id="IPR037066">
    <property type="entry name" value="Plug_dom_sf"/>
</dbReference>
<dbReference type="Pfam" id="PF00593">
    <property type="entry name" value="TonB_dep_Rec_b-barrel"/>
    <property type="match status" value="1"/>
</dbReference>
<dbReference type="GO" id="GO:0009279">
    <property type="term" value="C:cell outer membrane"/>
    <property type="evidence" value="ECO:0007669"/>
    <property type="project" value="UniProtKB-SubCell"/>
</dbReference>
<dbReference type="AlphaFoldDB" id="A0A1G9WU44"/>
<evidence type="ECO:0000256" key="4">
    <source>
        <dbReference type="ARBA" id="ARBA00022692"/>
    </source>
</evidence>
<keyword evidence="4 9" id="KW-0812">Transmembrane</keyword>
<evidence type="ECO:0000256" key="2">
    <source>
        <dbReference type="ARBA" id="ARBA00022448"/>
    </source>
</evidence>
<keyword evidence="3 9" id="KW-1134">Transmembrane beta strand</keyword>
<proteinExistence type="inferred from homology"/>
<feature type="chain" id="PRO_5011569499" evidence="12">
    <location>
        <begin position="18"/>
        <end position="987"/>
    </location>
</feature>
<keyword evidence="8 9" id="KW-0998">Cell outer membrane</keyword>
<feature type="domain" description="TonB-dependent receptor plug" evidence="14">
    <location>
        <begin position="37"/>
        <end position="145"/>
    </location>
</feature>
<keyword evidence="5 12" id="KW-0732">Signal</keyword>
<keyword evidence="6 11" id="KW-0798">TonB box</keyword>
<keyword evidence="15" id="KW-0675">Receptor</keyword>
<organism evidence="15 16">
    <name type="scientific">Maricaulis salignorans</name>
    <dbReference type="NCBI Taxonomy" id="144026"/>
    <lineage>
        <taxon>Bacteria</taxon>
        <taxon>Pseudomonadati</taxon>
        <taxon>Pseudomonadota</taxon>
        <taxon>Alphaproteobacteria</taxon>
        <taxon>Maricaulales</taxon>
        <taxon>Maricaulaceae</taxon>
        <taxon>Maricaulis</taxon>
    </lineage>
</organism>
<dbReference type="SUPFAM" id="SSF56935">
    <property type="entry name" value="Porins"/>
    <property type="match status" value="1"/>
</dbReference>
<comment type="subcellular location">
    <subcellularLocation>
        <location evidence="1 9">Cell outer membrane</location>
        <topology evidence="1 9">Multi-pass membrane protein</topology>
    </subcellularLocation>
</comment>
<dbReference type="STRING" id="144026.SAMN04488568_1284"/>
<evidence type="ECO:0000256" key="7">
    <source>
        <dbReference type="ARBA" id="ARBA00023136"/>
    </source>
</evidence>
<evidence type="ECO:0000259" key="13">
    <source>
        <dbReference type="Pfam" id="PF00593"/>
    </source>
</evidence>
<dbReference type="Pfam" id="PF07715">
    <property type="entry name" value="Plug"/>
    <property type="match status" value="1"/>
</dbReference>
<keyword evidence="16" id="KW-1185">Reference proteome</keyword>
<dbReference type="Gene3D" id="2.40.170.20">
    <property type="entry name" value="TonB-dependent receptor, beta-barrel domain"/>
    <property type="match status" value="1"/>
</dbReference>
<comment type="similarity">
    <text evidence="9 11">Belongs to the TonB-dependent receptor family.</text>
</comment>
<dbReference type="InterPro" id="IPR010917">
    <property type="entry name" value="TonB_rcpt_CS"/>
</dbReference>
<evidence type="ECO:0000259" key="14">
    <source>
        <dbReference type="Pfam" id="PF07715"/>
    </source>
</evidence>
<gene>
    <name evidence="15" type="ORF">SAMN04488568_1284</name>
</gene>
<sequence>MASTLISGLAVAAPAMAQDQDVVTVTGSRIQRTDTIAPSPVTNVSAEQLAVVNTVNTEDFINTLPQVVPAFDATSNNPGDGTATVALRGLGATRTLVLVDGQRFVGSGVSQVVDLNNIPAAMVESIDIVTGGASAVYGSDAVAGVVNFMMKDDFEGVEITASQETSLGDLDADITNVSITMGGNFDNGRGNAVLSMGYTNRQALFQGDRAFSALTNWDPGPGNEAAGFYAGGSSNIPGTRIRGGGSTNFGLMNYDANGNEIDSSNTSYLASDRIYDIFPECGAGNALACGGVFNDGGIRGMRFGGATPDVYNYAPANYLQLPQERYNISAFATYEVNEHLEFYGRGIYANNVVDSQLAPTPAGVTLNVNLDNPNLPADLVDLLVGDVDAVVATGLADDPGTAADESVYNHSGSNNGDGTATVRISRRFEEIGTRNSLRDTNSFQVVFGARGALNENWSYDAFANYSRSAVSQIQTGNLSVSALQDGVLCDGGPTALASGCSAPYVDLFNGPGAISAAGASHISRTGAQIDTIEMFQTQATVNGVLPMFQSPAANEPLALVLGVEYREASSNSLPDSVLGPDVRGFNQALPVGGTVDVYEFFTEVEMPLIEDRPGIQSLSLNAAFRSSEYNTVGGTETFAVGLGWEVNDQIRLRGNFNRAVRAPNVGDLYQPLVNGFPSAKDPCSGGSNGSYGAATIDQTCVDAGVPAPGAAIQGNAQMEALFGGNPNLDAETADTYTIGVVLTPDAIEGLTMTLDYYNISIEDAISTVPLQTLLNECHIDNIAASCTALAGGRGPSGEMGANGFLPSLVSINVASLEAEGIDLRVDYGFGADVLGLPGDFAVTYYGGYTIANNFTPSASSPVVECAGFFGLDCGEPTPEYKHSMQASWYTGPFTTSLRWRYIGAVEADSATAPQVSSLSDSIDATNYFDVTFQYDINDTFTLTTGISNITDTEVPAIGSTSTEQANTWPATYETLGRRLFVGGTMRF</sequence>
<evidence type="ECO:0000256" key="10">
    <source>
        <dbReference type="PROSITE-ProRule" id="PRU10144"/>
    </source>
</evidence>
<reference evidence="15 16" key="1">
    <citation type="submission" date="2016-10" db="EMBL/GenBank/DDBJ databases">
        <authorList>
            <person name="de Groot N.N."/>
        </authorList>
    </citation>
    <scope>NUCLEOTIDE SEQUENCE [LARGE SCALE GENOMIC DNA]</scope>
    <source>
        <strain evidence="15 16">DSM 16077</strain>
    </source>
</reference>
<evidence type="ECO:0000256" key="9">
    <source>
        <dbReference type="PROSITE-ProRule" id="PRU01360"/>
    </source>
</evidence>
<dbReference type="InterPro" id="IPR039426">
    <property type="entry name" value="TonB-dep_rcpt-like"/>
</dbReference>
<keyword evidence="7 9" id="KW-0472">Membrane</keyword>
<name>A0A1G9WU44_9PROT</name>
<dbReference type="Gene3D" id="2.170.130.10">
    <property type="entry name" value="TonB-dependent receptor, plug domain"/>
    <property type="match status" value="1"/>
</dbReference>
<feature type="short sequence motif" description="TonB C-terminal box" evidence="10">
    <location>
        <begin position="970"/>
        <end position="987"/>
    </location>
</feature>
<dbReference type="OrthoDB" id="7051241at2"/>
<protein>
    <submittedName>
        <fullName evidence="15">TonB-dependent Receptor Plug Domain</fullName>
    </submittedName>
</protein>
<dbReference type="InterPro" id="IPR012910">
    <property type="entry name" value="Plug_dom"/>
</dbReference>
<dbReference type="RefSeq" id="WP_091771899.1">
    <property type="nucleotide sequence ID" value="NZ_FNHG01000028.1"/>
</dbReference>
<keyword evidence="2 9" id="KW-0813">Transport</keyword>
<dbReference type="PROSITE" id="PS52016">
    <property type="entry name" value="TONB_DEPENDENT_REC_3"/>
    <property type="match status" value="1"/>
</dbReference>
<evidence type="ECO:0000313" key="15">
    <source>
        <dbReference type="EMBL" id="SDM87675.1"/>
    </source>
</evidence>
<evidence type="ECO:0000256" key="11">
    <source>
        <dbReference type="RuleBase" id="RU003357"/>
    </source>
</evidence>
<evidence type="ECO:0000313" key="16">
    <source>
        <dbReference type="Proteomes" id="UP000199759"/>
    </source>
</evidence>
<dbReference type="EMBL" id="FNHG01000028">
    <property type="protein sequence ID" value="SDM87675.1"/>
    <property type="molecule type" value="Genomic_DNA"/>
</dbReference>
<feature type="domain" description="TonB-dependent receptor-like beta-barrel" evidence="13">
    <location>
        <begin position="404"/>
        <end position="949"/>
    </location>
</feature>
<evidence type="ECO:0000256" key="6">
    <source>
        <dbReference type="ARBA" id="ARBA00023077"/>
    </source>
</evidence>
<evidence type="ECO:0000256" key="1">
    <source>
        <dbReference type="ARBA" id="ARBA00004571"/>
    </source>
</evidence>
<feature type="signal peptide" evidence="12">
    <location>
        <begin position="1"/>
        <end position="17"/>
    </location>
</feature>
<dbReference type="PANTHER" id="PTHR47234">
    <property type="match status" value="1"/>
</dbReference>
<accession>A0A1G9WU44</accession>
<dbReference type="Proteomes" id="UP000199759">
    <property type="component" value="Unassembled WGS sequence"/>
</dbReference>
<dbReference type="PANTHER" id="PTHR47234:SF2">
    <property type="entry name" value="TONB-DEPENDENT RECEPTOR"/>
    <property type="match status" value="1"/>
</dbReference>
<evidence type="ECO:0000256" key="12">
    <source>
        <dbReference type="SAM" id="SignalP"/>
    </source>
</evidence>
<dbReference type="PROSITE" id="PS01156">
    <property type="entry name" value="TONB_DEPENDENT_REC_2"/>
    <property type="match status" value="1"/>
</dbReference>
<evidence type="ECO:0000256" key="3">
    <source>
        <dbReference type="ARBA" id="ARBA00022452"/>
    </source>
</evidence>
<dbReference type="InterPro" id="IPR036942">
    <property type="entry name" value="Beta-barrel_TonB_sf"/>
</dbReference>
<evidence type="ECO:0000256" key="5">
    <source>
        <dbReference type="ARBA" id="ARBA00022729"/>
    </source>
</evidence>